<dbReference type="GO" id="GO:0016829">
    <property type="term" value="F:lyase activity"/>
    <property type="evidence" value="ECO:0007669"/>
    <property type="project" value="InterPro"/>
</dbReference>
<gene>
    <name evidence="2" type="ORF">UFOPK1811_00652</name>
    <name evidence="3" type="ORF">UFOPK2360_01189</name>
    <name evidence="4" type="ORF">UFOPK2922_00330</name>
    <name evidence="5" type="ORF">UFOPK3306_00383</name>
</gene>
<dbReference type="EMBL" id="CAFBLI010000019">
    <property type="protein sequence ID" value="CAB4860334.1"/>
    <property type="molecule type" value="Genomic_DNA"/>
</dbReference>
<evidence type="ECO:0000313" key="2">
    <source>
        <dbReference type="EMBL" id="CAB4598934.1"/>
    </source>
</evidence>
<accession>A0A6J6GIK3</accession>
<dbReference type="PANTHER" id="PTHR30536:SF5">
    <property type="entry name" value="ALTRONATE DEHYDRATASE"/>
    <property type="match status" value="1"/>
</dbReference>
<sequence>MSLPEIWGFQHEGRGVGIRHHQLILPSVVCSTVVSRRIAQEVGGITFAHQHGCAIIGVDVSGIDDFFIALASHPNVGSVLVVGLGCETTQGNELTEKITKLTKSTEYLVIQESGGVEGTVATGAAAARELAINYSHFPYPLEELVVGIELSRDFEIEPLLTELTHIGIKYVIISEAGGSAKHFSMLMSQKVQLIISFPDVNQPPSGFPLIPVLNVASNSALHQAISGEFDLQFEATAKDMVDKIISTADHTKTISEQNQSGEILVPRLVRSV</sequence>
<dbReference type="PANTHER" id="PTHR30536">
    <property type="entry name" value="ALTRONATE/GALACTARATE DEHYDRATASE"/>
    <property type="match status" value="1"/>
</dbReference>
<protein>
    <submittedName>
        <fullName evidence="2">Unannotated protein</fullName>
    </submittedName>
</protein>
<dbReference type="EMBL" id="CAEZUJ010000019">
    <property type="protein sequence ID" value="CAB4598934.1"/>
    <property type="molecule type" value="Genomic_DNA"/>
</dbReference>
<name>A0A6J6GIK3_9ZZZZ</name>
<dbReference type="GO" id="GO:0019698">
    <property type="term" value="P:D-galacturonate catabolic process"/>
    <property type="evidence" value="ECO:0007669"/>
    <property type="project" value="TreeGrafter"/>
</dbReference>
<dbReference type="InterPro" id="IPR052172">
    <property type="entry name" value="UxaA_altronate/galactarate_dh"/>
</dbReference>
<organism evidence="2">
    <name type="scientific">freshwater metagenome</name>
    <dbReference type="NCBI Taxonomy" id="449393"/>
    <lineage>
        <taxon>unclassified sequences</taxon>
        <taxon>metagenomes</taxon>
        <taxon>ecological metagenomes</taxon>
    </lineage>
</organism>
<feature type="domain" description="D-galactarate/Altronate dehydratase second" evidence="1">
    <location>
        <begin position="8"/>
        <end position="131"/>
    </location>
</feature>
<dbReference type="AlphaFoldDB" id="A0A6J6GIK3"/>
<proteinExistence type="predicted"/>
<evidence type="ECO:0000313" key="5">
    <source>
        <dbReference type="EMBL" id="CAB4860334.1"/>
    </source>
</evidence>
<dbReference type="EMBL" id="CAEZZS010000009">
    <property type="protein sequence ID" value="CAB4770716.1"/>
    <property type="molecule type" value="Genomic_DNA"/>
</dbReference>
<reference evidence="2" key="1">
    <citation type="submission" date="2020-05" db="EMBL/GenBank/DDBJ databases">
        <authorList>
            <person name="Chiriac C."/>
            <person name="Salcher M."/>
            <person name="Ghai R."/>
            <person name="Kavagutti S V."/>
        </authorList>
    </citation>
    <scope>NUCLEOTIDE SEQUENCE</scope>
</reference>
<evidence type="ECO:0000313" key="3">
    <source>
        <dbReference type="EMBL" id="CAB4691878.1"/>
    </source>
</evidence>
<dbReference type="EMBL" id="CAEZXH010000091">
    <property type="protein sequence ID" value="CAB4691878.1"/>
    <property type="molecule type" value="Genomic_DNA"/>
</dbReference>
<dbReference type="Pfam" id="PF04295">
    <property type="entry name" value="GD_AH_second"/>
    <property type="match status" value="1"/>
</dbReference>
<evidence type="ECO:0000259" key="1">
    <source>
        <dbReference type="Pfam" id="PF04295"/>
    </source>
</evidence>
<dbReference type="InterPro" id="IPR007392">
    <property type="entry name" value="GD_AH_second"/>
</dbReference>
<evidence type="ECO:0000313" key="4">
    <source>
        <dbReference type="EMBL" id="CAB4770716.1"/>
    </source>
</evidence>